<dbReference type="GO" id="GO:0008776">
    <property type="term" value="F:acetate kinase activity"/>
    <property type="evidence" value="ECO:0007669"/>
    <property type="project" value="UniProtKB-UniRule"/>
</dbReference>
<dbReference type="PANTHER" id="PTHR21060:SF15">
    <property type="entry name" value="ACETATE KINASE-RELATED"/>
    <property type="match status" value="1"/>
</dbReference>
<gene>
    <name evidence="9" type="primary">ackA_2</name>
    <name evidence="6" type="synonym">ackA</name>
    <name evidence="9" type="ORF">KOR42_15980</name>
</gene>
<comment type="caution">
    <text evidence="6">Lacks conserved residue(s) required for the propagation of feature annotation.</text>
</comment>
<feature type="region of interest" description="Disordered" evidence="8">
    <location>
        <begin position="28"/>
        <end position="54"/>
    </location>
</feature>
<keyword evidence="3 6" id="KW-0547">Nucleotide-binding</keyword>
<evidence type="ECO:0000256" key="1">
    <source>
        <dbReference type="ARBA" id="ARBA00008748"/>
    </source>
</evidence>
<evidence type="ECO:0000256" key="6">
    <source>
        <dbReference type="HAMAP-Rule" id="MF_00020"/>
    </source>
</evidence>
<evidence type="ECO:0000313" key="9">
    <source>
        <dbReference type="EMBL" id="TWT58227.1"/>
    </source>
</evidence>
<comment type="similarity">
    <text evidence="1 6 7">Belongs to the acetokinase family.</text>
</comment>
<name>A0A5C5X538_9PLAN</name>
<comment type="function">
    <text evidence="6">Catalyzes the formation of acetyl phosphate from acetate and ATP. Can also catalyze the reverse reaction.</text>
</comment>
<dbReference type="PROSITE" id="PS01076">
    <property type="entry name" value="ACETATE_KINASE_2"/>
    <property type="match status" value="1"/>
</dbReference>
<dbReference type="InterPro" id="IPR000890">
    <property type="entry name" value="Aliphatic_acid_kin_short-chain"/>
</dbReference>
<feature type="site" description="Transition state stabilizer" evidence="6">
    <location>
        <position position="178"/>
    </location>
</feature>
<feature type="binding site" evidence="6">
    <location>
        <position position="90"/>
    </location>
    <ligand>
        <name>substrate</name>
    </ligand>
</feature>
<dbReference type="GO" id="GO:0006083">
    <property type="term" value="P:acetate metabolic process"/>
    <property type="evidence" value="ECO:0007669"/>
    <property type="project" value="TreeGrafter"/>
</dbReference>
<dbReference type="CDD" id="cd24010">
    <property type="entry name" value="ASKHA_NBD_AcK_PK"/>
    <property type="match status" value="1"/>
</dbReference>
<dbReference type="SUPFAM" id="SSF53067">
    <property type="entry name" value="Actin-like ATPase domain"/>
    <property type="match status" value="2"/>
</dbReference>
<dbReference type="Gene3D" id="3.30.420.40">
    <property type="match status" value="2"/>
</dbReference>
<keyword evidence="6" id="KW-0460">Magnesium</keyword>
<evidence type="ECO:0000256" key="8">
    <source>
        <dbReference type="SAM" id="MobiDB-lite"/>
    </source>
</evidence>
<organism evidence="9 10">
    <name type="scientific">Thalassoglobus neptunius</name>
    <dbReference type="NCBI Taxonomy" id="1938619"/>
    <lineage>
        <taxon>Bacteria</taxon>
        <taxon>Pseudomonadati</taxon>
        <taxon>Planctomycetota</taxon>
        <taxon>Planctomycetia</taxon>
        <taxon>Planctomycetales</taxon>
        <taxon>Planctomycetaceae</taxon>
        <taxon>Thalassoglobus</taxon>
    </lineage>
</organism>
<comment type="pathway">
    <text evidence="6">Metabolic intermediate biosynthesis; acetyl-CoA biosynthesis; acetyl-CoA from acetate: step 1/2.</text>
</comment>
<dbReference type="RefSeq" id="WP_146508466.1">
    <property type="nucleotide sequence ID" value="NZ_SIHI01000001.1"/>
</dbReference>
<dbReference type="NCBIfam" id="TIGR00016">
    <property type="entry name" value="ackA"/>
    <property type="match status" value="1"/>
</dbReference>
<keyword evidence="10" id="KW-1185">Reference proteome</keyword>
<evidence type="ECO:0000313" key="10">
    <source>
        <dbReference type="Proteomes" id="UP000317243"/>
    </source>
</evidence>
<keyword evidence="6" id="KW-0479">Metal-binding</keyword>
<evidence type="ECO:0000256" key="3">
    <source>
        <dbReference type="ARBA" id="ARBA00022741"/>
    </source>
</evidence>
<dbReference type="OrthoDB" id="9802453at2"/>
<feature type="binding site" evidence="6">
    <location>
        <position position="14"/>
    </location>
    <ligand>
        <name>ATP</name>
        <dbReference type="ChEBI" id="CHEBI:30616"/>
    </ligand>
</feature>
<dbReference type="AlphaFoldDB" id="A0A5C5X538"/>
<dbReference type="InterPro" id="IPR004372">
    <property type="entry name" value="Ac/propionate_kinase"/>
</dbReference>
<feature type="binding site" evidence="6">
    <location>
        <position position="7"/>
    </location>
    <ligand>
        <name>Mg(2+)</name>
        <dbReference type="ChEBI" id="CHEBI:18420"/>
    </ligand>
</feature>
<comment type="subunit">
    <text evidence="6">Homodimer.</text>
</comment>
<dbReference type="EC" id="2.7.2.1" evidence="6"/>
<dbReference type="PRINTS" id="PR00471">
    <property type="entry name" value="ACETATEKNASE"/>
</dbReference>
<keyword evidence="5 6" id="KW-0067">ATP-binding</keyword>
<dbReference type="Proteomes" id="UP000317243">
    <property type="component" value="Unassembled WGS sequence"/>
</dbReference>
<comment type="catalytic activity">
    <reaction evidence="6">
        <text>acetate + ATP = acetyl phosphate + ADP</text>
        <dbReference type="Rhea" id="RHEA:11352"/>
        <dbReference type="ChEBI" id="CHEBI:22191"/>
        <dbReference type="ChEBI" id="CHEBI:30089"/>
        <dbReference type="ChEBI" id="CHEBI:30616"/>
        <dbReference type="ChEBI" id="CHEBI:456216"/>
        <dbReference type="EC" id="2.7.2.1"/>
    </reaction>
</comment>
<feature type="binding site" evidence="6">
    <location>
        <position position="381"/>
    </location>
    <ligand>
        <name>Mg(2+)</name>
        <dbReference type="ChEBI" id="CHEBI:18420"/>
    </ligand>
</feature>
<evidence type="ECO:0000256" key="7">
    <source>
        <dbReference type="RuleBase" id="RU003835"/>
    </source>
</evidence>
<dbReference type="InterPro" id="IPR023865">
    <property type="entry name" value="Aliphatic_acid_kinase_CS"/>
</dbReference>
<dbReference type="GO" id="GO:0005524">
    <property type="term" value="F:ATP binding"/>
    <property type="evidence" value="ECO:0007669"/>
    <property type="project" value="UniProtKB-KW"/>
</dbReference>
<dbReference type="Pfam" id="PF00871">
    <property type="entry name" value="Acetate_kinase"/>
    <property type="match status" value="1"/>
</dbReference>
<comment type="subcellular location">
    <subcellularLocation>
        <location evidence="6">Cytoplasm</location>
    </subcellularLocation>
</comment>
<comment type="cofactor">
    <cofactor evidence="6">
        <name>Mg(2+)</name>
        <dbReference type="ChEBI" id="CHEBI:18420"/>
    </cofactor>
    <cofactor evidence="6">
        <name>Mn(2+)</name>
        <dbReference type="ChEBI" id="CHEBI:29035"/>
    </cofactor>
    <text evidence="6">Mg(2+). Can also accept Mn(2+).</text>
</comment>
<feature type="active site" description="Proton donor/acceptor" evidence="6">
    <location>
        <position position="146"/>
    </location>
</feature>
<dbReference type="GO" id="GO:0000287">
    <property type="term" value="F:magnesium ion binding"/>
    <property type="evidence" value="ECO:0007669"/>
    <property type="project" value="UniProtKB-UniRule"/>
</dbReference>
<feature type="compositionally biased region" description="Basic and acidic residues" evidence="8">
    <location>
        <begin position="31"/>
        <end position="54"/>
    </location>
</feature>
<dbReference type="GO" id="GO:0005737">
    <property type="term" value="C:cytoplasm"/>
    <property type="evidence" value="ECO:0007669"/>
    <property type="project" value="UniProtKB-SubCell"/>
</dbReference>
<evidence type="ECO:0000256" key="5">
    <source>
        <dbReference type="ARBA" id="ARBA00022840"/>
    </source>
</evidence>
<dbReference type="UniPathway" id="UPA00340">
    <property type="reaction ID" value="UER00458"/>
</dbReference>
<proteinExistence type="inferred from homology"/>
<dbReference type="InterPro" id="IPR043129">
    <property type="entry name" value="ATPase_NBD"/>
</dbReference>
<dbReference type="PIRSF" id="PIRSF000722">
    <property type="entry name" value="Acetate_prop_kin"/>
    <property type="match status" value="1"/>
</dbReference>
<feature type="site" description="Transition state stabilizer" evidence="6">
    <location>
        <position position="239"/>
    </location>
</feature>
<evidence type="ECO:0000256" key="2">
    <source>
        <dbReference type="ARBA" id="ARBA00022679"/>
    </source>
</evidence>
<keyword evidence="4 6" id="KW-0418">Kinase</keyword>
<keyword evidence="6" id="KW-0963">Cytoplasm</keyword>
<evidence type="ECO:0000256" key="4">
    <source>
        <dbReference type="ARBA" id="ARBA00022777"/>
    </source>
</evidence>
<dbReference type="PROSITE" id="PS01075">
    <property type="entry name" value="ACETATE_KINASE_1"/>
    <property type="match status" value="1"/>
</dbReference>
<dbReference type="GO" id="GO:0006085">
    <property type="term" value="P:acetyl-CoA biosynthetic process"/>
    <property type="evidence" value="ECO:0007669"/>
    <property type="project" value="UniProtKB-UniRule"/>
</dbReference>
<reference evidence="9 10" key="1">
    <citation type="submission" date="2019-02" db="EMBL/GenBank/DDBJ databases">
        <title>Deep-cultivation of Planctomycetes and their phenomic and genomic characterization uncovers novel biology.</title>
        <authorList>
            <person name="Wiegand S."/>
            <person name="Jogler M."/>
            <person name="Boedeker C."/>
            <person name="Pinto D."/>
            <person name="Vollmers J."/>
            <person name="Rivas-Marin E."/>
            <person name="Kohn T."/>
            <person name="Peeters S.H."/>
            <person name="Heuer A."/>
            <person name="Rast P."/>
            <person name="Oberbeckmann S."/>
            <person name="Bunk B."/>
            <person name="Jeske O."/>
            <person name="Meyerdierks A."/>
            <person name="Storesund J.E."/>
            <person name="Kallscheuer N."/>
            <person name="Luecker S."/>
            <person name="Lage O.M."/>
            <person name="Pohl T."/>
            <person name="Merkel B.J."/>
            <person name="Hornburger P."/>
            <person name="Mueller R.-W."/>
            <person name="Bruemmer F."/>
            <person name="Labrenz M."/>
            <person name="Spormann A.M."/>
            <person name="Op Den Camp H."/>
            <person name="Overmann J."/>
            <person name="Amann R."/>
            <person name="Jetten M.S.M."/>
            <person name="Mascher T."/>
            <person name="Medema M.H."/>
            <person name="Devos D.P."/>
            <person name="Kaster A.-K."/>
            <person name="Ovreas L."/>
            <person name="Rohde M."/>
            <person name="Galperin M.Y."/>
            <person name="Jogler C."/>
        </authorList>
    </citation>
    <scope>NUCLEOTIDE SEQUENCE [LARGE SCALE GENOMIC DNA]</scope>
    <source>
        <strain evidence="9 10">KOR42</strain>
    </source>
</reference>
<feature type="binding site" evidence="6">
    <location>
        <begin position="281"/>
        <end position="283"/>
    </location>
    <ligand>
        <name>ATP</name>
        <dbReference type="ChEBI" id="CHEBI:30616"/>
    </ligand>
</feature>
<dbReference type="HAMAP" id="MF_00020">
    <property type="entry name" value="Acetate_kinase"/>
    <property type="match status" value="1"/>
</dbReference>
<dbReference type="PANTHER" id="PTHR21060">
    <property type="entry name" value="ACETATE KINASE"/>
    <property type="match status" value="1"/>
</dbReference>
<sequence length="396" mass="42873">MNVLLLNAGSSSLKASILDSADESILASSQSDREENGVRYEFHDDQGQSKTQKSDEFSFTTAVKQFLNDWQSSREGQSTADASISAVGHRFVHGGKFTTSTIITDEVQSRLDELSALAPLHNPASLEALIAAKQLLPDVAHVAGFDTAFHATLPPEAYTYPVPDEWTNQWDVRRYGFHGLSHSYCAERAAEILNRPLDELRIVVCHLGHGCSATAIKGGQSIDTTMGFTPLEGLMMATRSGTVDPGLLLHLQRKFELSPATLEEVLNRQSGLLGVSGLSSDMRKVLEAAQSGHEKSQLTVKIFVQRVCKAVGQLYVTLNGLDVLVFTAGIGERSAEIRAQIATGLNCLGVKIDETKNASCTPDSDISASSTINTLVIQTREDLSLLREVKKTLAET</sequence>
<feature type="binding site" evidence="6">
    <location>
        <begin position="206"/>
        <end position="210"/>
    </location>
    <ligand>
        <name>ATP</name>
        <dbReference type="ChEBI" id="CHEBI:30616"/>
    </ligand>
</feature>
<keyword evidence="2 6" id="KW-0808">Transferase</keyword>
<accession>A0A5C5X538</accession>
<dbReference type="EMBL" id="SIHI01000001">
    <property type="protein sequence ID" value="TWT58227.1"/>
    <property type="molecule type" value="Genomic_DNA"/>
</dbReference>
<comment type="caution">
    <text evidence="9">The sequence shown here is derived from an EMBL/GenBank/DDBJ whole genome shotgun (WGS) entry which is preliminary data.</text>
</comment>
<protein>
    <recommendedName>
        <fullName evidence="6">Acetate kinase</fullName>
        <ecNumber evidence="6">2.7.2.1</ecNumber>
    </recommendedName>
    <alternativeName>
        <fullName evidence="6">Acetokinase</fullName>
    </alternativeName>
</protein>